<name>A0ABR4UNE6_9FLAO</name>
<evidence type="ECO:0000313" key="2">
    <source>
        <dbReference type="EMBL" id="KFF26514.1"/>
    </source>
</evidence>
<accession>A0ABR4UNE6</accession>
<evidence type="ECO:0000313" key="3">
    <source>
        <dbReference type="Proteomes" id="UP000028719"/>
    </source>
</evidence>
<organism evidence="2 3">
    <name type="scientific">Chryseobacterium vrystaatense</name>
    <dbReference type="NCBI Taxonomy" id="307480"/>
    <lineage>
        <taxon>Bacteria</taxon>
        <taxon>Pseudomonadati</taxon>
        <taxon>Bacteroidota</taxon>
        <taxon>Flavobacteriia</taxon>
        <taxon>Flavobacteriales</taxon>
        <taxon>Weeksellaceae</taxon>
        <taxon>Chryseobacterium group</taxon>
        <taxon>Chryseobacterium</taxon>
    </lineage>
</organism>
<feature type="domain" description="DUF6630" evidence="1">
    <location>
        <begin position="10"/>
        <end position="157"/>
    </location>
</feature>
<keyword evidence="3" id="KW-1185">Reference proteome</keyword>
<protein>
    <recommendedName>
        <fullName evidence="1">DUF6630 domain-containing protein</fullName>
    </recommendedName>
</protein>
<sequence length="161" mass="19426">MERLIIMEKYFRIVNLLIPNQLESDQMKLRLSKINEQPEIYIKDNSRMITKSDDYLWLAMVDLLIDNGYAFEIDWKENYKTAEDCINNLFKKYKIFLELHIDVDEETDPEEFFRIANRELEKLGNYRIYLIDINSDSYVFTVGKLDSVQELQFLDKRISIF</sequence>
<dbReference type="InterPro" id="IPR046582">
    <property type="entry name" value="DUF6630"/>
</dbReference>
<comment type="caution">
    <text evidence="2">The sequence shown here is derived from an EMBL/GenBank/DDBJ whole genome shotgun (WGS) entry which is preliminary data.</text>
</comment>
<dbReference type="Pfam" id="PF20335">
    <property type="entry name" value="DUF6630"/>
    <property type="match status" value="1"/>
</dbReference>
<evidence type="ECO:0000259" key="1">
    <source>
        <dbReference type="Pfam" id="PF20335"/>
    </source>
</evidence>
<gene>
    <name evidence="2" type="ORF">IW16_11720</name>
</gene>
<dbReference type="Proteomes" id="UP000028719">
    <property type="component" value="Unassembled WGS sequence"/>
</dbReference>
<proteinExistence type="predicted"/>
<dbReference type="EMBL" id="JPRI01000003">
    <property type="protein sequence ID" value="KFF26514.1"/>
    <property type="molecule type" value="Genomic_DNA"/>
</dbReference>
<reference evidence="2 3" key="1">
    <citation type="submission" date="2014-07" db="EMBL/GenBank/DDBJ databases">
        <title>Genome of Chryseobacterium vrystaatense LMG 22846.</title>
        <authorList>
            <person name="Pipes S.E."/>
            <person name="Stropko S.J."/>
            <person name="Newman J.D."/>
        </authorList>
    </citation>
    <scope>NUCLEOTIDE SEQUENCE [LARGE SCALE GENOMIC DNA]</scope>
    <source>
        <strain evidence="2 3">LMG 22846</strain>
    </source>
</reference>